<gene>
    <name evidence="1" type="ORF">RclHR1_16570002</name>
</gene>
<dbReference type="EMBL" id="BEXD01000732">
    <property type="protein sequence ID" value="GBB89767.1"/>
    <property type="molecule type" value="Genomic_DNA"/>
</dbReference>
<keyword evidence="2" id="KW-1185">Reference proteome</keyword>
<evidence type="ECO:0000313" key="1">
    <source>
        <dbReference type="EMBL" id="GBB89767.1"/>
    </source>
</evidence>
<evidence type="ECO:0000313" key="2">
    <source>
        <dbReference type="Proteomes" id="UP000247702"/>
    </source>
</evidence>
<proteinExistence type="predicted"/>
<dbReference type="AlphaFoldDB" id="A0A2Z6QHX3"/>
<dbReference type="Proteomes" id="UP000247702">
    <property type="component" value="Unassembled WGS sequence"/>
</dbReference>
<name>A0A2Z6QHX3_9GLOM</name>
<reference evidence="1 2" key="1">
    <citation type="submission" date="2017-11" db="EMBL/GenBank/DDBJ databases">
        <title>The genome of Rhizophagus clarus HR1 reveals common genetic basis of auxotrophy among arbuscular mycorrhizal fungi.</title>
        <authorList>
            <person name="Kobayashi Y."/>
        </authorList>
    </citation>
    <scope>NUCLEOTIDE SEQUENCE [LARGE SCALE GENOMIC DNA]</scope>
    <source>
        <strain evidence="1 2">HR1</strain>
    </source>
</reference>
<accession>A0A2Z6QHX3</accession>
<comment type="caution">
    <text evidence="1">The sequence shown here is derived from an EMBL/GenBank/DDBJ whole genome shotgun (WGS) entry which is preliminary data.</text>
</comment>
<sequence>MCSVLLTIFSSYGIYNLAATLGVKFLDKLESVVDYHSTCKVLDLTWIAVACAIQIHVIEKQIENSQIEGGDNNLLKKTLVQLPPLKHPLFKNNNQLNNEGCQKLFKYYDAGLERLKKIYRQEILQIETVNTKGRRAKEVVVSKVKDIKKAEKEAEKAAKSSGK</sequence>
<organism evidence="1 2">
    <name type="scientific">Rhizophagus clarus</name>
    <dbReference type="NCBI Taxonomy" id="94130"/>
    <lineage>
        <taxon>Eukaryota</taxon>
        <taxon>Fungi</taxon>
        <taxon>Fungi incertae sedis</taxon>
        <taxon>Mucoromycota</taxon>
        <taxon>Glomeromycotina</taxon>
        <taxon>Glomeromycetes</taxon>
        <taxon>Glomerales</taxon>
        <taxon>Glomeraceae</taxon>
        <taxon>Rhizophagus</taxon>
    </lineage>
</organism>
<protein>
    <submittedName>
        <fullName evidence="1">Uncharacterized protein</fullName>
    </submittedName>
</protein>